<dbReference type="CDD" id="cd06267">
    <property type="entry name" value="PBP1_LacI_sugar_binding-like"/>
    <property type="match status" value="1"/>
</dbReference>
<dbReference type="PANTHER" id="PTHR30146:SF154">
    <property type="entry name" value="TRANSCRIPTION REGULATOR, MEMBER OF GALR FAMILY"/>
    <property type="match status" value="1"/>
</dbReference>
<dbReference type="RefSeq" id="WP_031505471.1">
    <property type="nucleotide sequence ID" value="NC_022795.1"/>
</dbReference>
<dbReference type="PROSITE" id="PS50932">
    <property type="entry name" value="HTH_LACI_2"/>
    <property type="match status" value="1"/>
</dbReference>
<dbReference type="CDD" id="cd01392">
    <property type="entry name" value="HTH_LacI"/>
    <property type="match status" value="1"/>
</dbReference>
<organism evidence="5 6">
    <name type="scientific">Pseudothermotoga hypogea DSM 11164 = NBRC 106472</name>
    <dbReference type="NCBI Taxonomy" id="1123384"/>
    <lineage>
        <taxon>Bacteria</taxon>
        <taxon>Thermotogati</taxon>
        <taxon>Thermotogota</taxon>
        <taxon>Thermotogae</taxon>
        <taxon>Thermotogales</taxon>
        <taxon>Thermotogaceae</taxon>
        <taxon>Pseudothermotoga</taxon>
    </lineage>
</organism>
<keyword evidence="6" id="KW-1185">Reference proteome</keyword>
<dbReference type="AlphaFoldDB" id="A0A0X1KRL3"/>
<dbReference type="PANTHER" id="PTHR30146">
    <property type="entry name" value="LACI-RELATED TRANSCRIPTIONAL REPRESSOR"/>
    <property type="match status" value="1"/>
</dbReference>
<dbReference type="Pfam" id="PF13377">
    <property type="entry name" value="Peripla_BP_3"/>
    <property type="match status" value="1"/>
</dbReference>
<proteinExistence type="predicted"/>
<reference evidence="5 6" key="1">
    <citation type="submission" date="2014-01" db="EMBL/GenBank/DDBJ databases">
        <title>Genome sequencing of Thermotog hypogea.</title>
        <authorList>
            <person name="Zhang X."/>
            <person name="Alvare G."/>
            <person name="Fristensky B."/>
            <person name="Chen L."/>
            <person name="Suen T."/>
            <person name="Chen Q."/>
            <person name="Ma K."/>
        </authorList>
    </citation>
    <scope>NUCLEOTIDE SEQUENCE [LARGE SCALE GENOMIC DNA]</scope>
    <source>
        <strain evidence="5 6">DSM 11164</strain>
    </source>
</reference>
<dbReference type="Proteomes" id="UP000077469">
    <property type="component" value="Chromosome"/>
</dbReference>
<dbReference type="GO" id="GO:0003700">
    <property type="term" value="F:DNA-binding transcription factor activity"/>
    <property type="evidence" value="ECO:0007669"/>
    <property type="project" value="TreeGrafter"/>
</dbReference>
<gene>
    <name evidence="5" type="ORF">AJ81_05965</name>
</gene>
<evidence type="ECO:0000259" key="4">
    <source>
        <dbReference type="PROSITE" id="PS50932"/>
    </source>
</evidence>
<dbReference type="GO" id="GO:0000976">
    <property type="term" value="F:transcription cis-regulatory region binding"/>
    <property type="evidence" value="ECO:0007669"/>
    <property type="project" value="TreeGrafter"/>
</dbReference>
<sequence>MASIDDVARLAGVSIATVSRVLNNKGYVSEKTKLKVWEAVRELGYRPQISARTLASKRLFKVALVISDRINKLLRSETGNFYAIVLQAIKDVERMFRFSTAPLILESSDPKGFDGFLLIGSDATAEQVMSYRKHGKVVLVDHYIDGLGIDCVVSDGYDGVYKVVQDFVQRGFENIVHLHGPLRFYGFKDRYRGYVEAMQRNGLLPVCYEYDDLHEEITPVLKKIFRDRKVQVLICSNDIIAIRALKELKSWGYRIPENVSVIGFDDIPQAERESLSTLRVQKYEMGLIAVERLYELLIGHGHHPYRMCLYTDFVKRSSSV</sequence>
<dbReference type="OrthoDB" id="47944at2"/>
<evidence type="ECO:0000256" key="1">
    <source>
        <dbReference type="ARBA" id="ARBA00023015"/>
    </source>
</evidence>
<dbReference type="InterPro" id="IPR000843">
    <property type="entry name" value="HTH_LacI"/>
</dbReference>
<dbReference type="Gene3D" id="3.40.50.2300">
    <property type="match status" value="2"/>
</dbReference>
<feature type="domain" description="HTH lacI-type" evidence="4">
    <location>
        <begin position="2"/>
        <end position="56"/>
    </location>
</feature>
<dbReference type="InterPro" id="IPR028082">
    <property type="entry name" value="Peripla_BP_I"/>
</dbReference>
<protein>
    <submittedName>
        <fullName evidence="5">LacI family transcriptional regulator</fullName>
    </submittedName>
</protein>
<dbReference type="KEGG" id="phy:AJ81_05965"/>
<dbReference type="InterPro" id="IPR046335">
    <property type="entry name" value="LacI/GalR-like_sensor"/>
</dbReference>
<dbReference type="STRING" id="1123384.AJ81_05965"/>
<dbReference type="SUPFAM" id="SSF47413">
    <property type="entry name" value="lambda repressor-like DNA-binding domains"/>
    <property type="match status" value="1"/>
</dbReference>
<evidence type="ECO:0000313" key="6">
    <source>
        <dbReference type="Proteomes" id="UP000077469"/>
    </source>
</evidence>
<keyword evidence="2" id="KW-0238">DNA-binding</keyword>
<dbReference type="PROSITE" id="PS00356">
    <property type="entry name" value="HTH_LACI_1"/>
    <property type="match status" value="1"/>
</dbReference>
<keyword evidence="3" id="KW-0804">Transcription</keyword>
<evidence type="ECO:0000256" key="3">
    <source>
        <dbReference type="ARBA" id="ARBA00023163"/>
    </source>
</evidence>
<dbReference type="PaxDb" id="1123384-AJ81_05965"/>
<accession>A0A0X1KRL3</accession>
<name>A0A0X1KRL3_9THEM</name>
<keyword evidence="1" id="KW-0805">Transcription regulation</keyword>
<dbReference type="InterPro" id="IPR010982">
    <property type="entry name" value="Lambda_DNA-bd_dom_sf"/>
</dbReference>
<dbReference type="Gene3D" id="1.10.260.40">
    <property type="entry name" value="lambda repressor-like DNA-binding domains"/>
    <property type="match status" value="1"/>
</dbReference>
<dbReference type="EMBL" id="CP007141">
    <property type="protein sequence ID" value="AJC73814.1"/>
    <property type="molecule type" value="Genomic_DNA"/>
</dbReference>
<dbReference type="PRINTS" id="PR00036">
    <property type="entry name" value="HTHLACI"/>
</dbReference>
<evidence type="ECO:0000313" key="5">
    <source>
        <dbReference type="EMBL" id="AJC73814.1"/>
    </source>
</evidence>
<dbReference type="PATRIC" id="fig|1123384.7.peg.1195"/>
<dbReference type="SUPFAM" id="SSF53822">
    <property type="entry name" value="Periplasmic binding protein-like I"/>
    <property type="match status" value="1"/>
</dbReference>
<dbReference type="Pfam" id="PF00356">
    <property type="entry name" value="LacI"/>
    <property type="match status" value="1"/>
</dbReference>
<evidence type="ECO:0000256" key="2">
    <source>
        <dbReference type="ARBA" id="ARBA00023125"/>
    </source>
</evidence>
<dbReference type="SMART" id="SM00354">
    <property type="entry name" value="HTH_LACI"/>
    <property type="match status" value="1"/>
</dbReference>